<reference evidence="6" key="1">
    <citation type="submission" date="2023-10" db="EMBL/GenBank/DDBJ databases">
        <title>Genome assemblies of two species of porcelain crab, Petrolisthes cinctipes and Petrolisthes manimaculis (Anomura: Porcellanidae).</title>
        <authorList>
            <person name="Angst P."/>
        </authorList>
    </citation>
    <scope>NUCLEOTIDE SEQUENCE</scope>
    <source>
        <strain evidence="6">PB745_01</strain>
        <tissue evidence="6">Gill</tissue>
    </source>
</reference>
<dbReference type="GO" id="GO:0003834">
    <property type="term" value="F:beta-carotene 15,15'-dioxygenase activity"/>
    <property type="evidence" value="ECO:0007669"/>
    <property type="project" value="TreeGrafter"/>
</dbReference>
<evidence type="ECO:0000256" key="2">
    <source>
        <dbReference type="ARBA" id="ARBA00006787"/>
    </source>
</evidence>
<evidence type="ECO:0000256" key="3">
    <source>
        <dbReference type="ARBA" id="ARBA00022723"/>
    </source>
</evidence>
<accession>A0AAE1GJ96</accession>
<dbReference type="GO" id="GO:0010436">
    <property type="term" value="F:carotenoid dioxygenase activity"/>
    <property type="evidence" value="ECO:0007669"/>
    <property type="project" value="TreeGrafter"/>
</dbReference>
<dbReference type="GO" id="GO:0016121">
    <property type="term" value="P:carotene catabolic process"/>
    <property type="evidence" value="ECO:0007669"/>
    <property type="project" value="TreeGrafter"/>
</dbReference>
<evidence type="ECO:0000256" key="5">
    <source>
        <dbReference type="ARBA" id="ARBA00023004"/>
    </source>
</evidence>
<evidence type="ECO:0000256" key="1">
    <source>
        <dbReference type="ARBA" id="ARBA00001954"/>
    </source>
</evidence>
<dbReference type="Proteomes" id="UP001286313">
    <property type="component" value="Unassembled WGS sequence"/>
</dbReference>
<dbReference type="GO" id="GO:0046872">
    <property type="term" value="F:metal ion binding"/>
    <property type="evidence" value="ECO:0007669"/>
    <property type="project" value="UniProtKB-KW"/>
</dbReference>
<evidence type="ECO:0000313" key="7">
    <source>
        <dbReference type="Proteomes" id="UP001286313"/>
    </source>
</evidence>
<dbReference type="EMBL" id="JAWQEG010000145">
    <property type="protein sequence ID" value="KAK3894029.1"/>
    <property type="molecule type" value="Genomic_DNA"/>
</dbReference>
<dbReference type="PANTHER" id="PTHR10543:SF24">
    <property type="entry name" value="CAROTENOID ISOMEROOXYGENASE"/>
    <property type="match status" value="1"/>
</dbReference>
<evidence type="ECO:0000256" key="4">
    <source>
        <dbReference type="ARBA" id="ARBA00023002"/>
    </source>
</evidence>
<protein>
    <submittedName>
        <fullName evidence="6">Uncharacterized protein</fullName>
    </submittedName>
</protein>
<dbReference type="AlphaFoldDB" id="A0AAE1GJ96"/>
<dbReference type="PANTHER" id="PTHR10543">
    <property type="entry name" value="BETA-CAROTENE DIOXYGENASE"/>
    <property type="match status" value="1"/>
</dbReference>
<keyword evidence="3" id="KW-0479">Metal-binding</keyword>
<comment type="cofactor">
    <cofactor evidence="1">
        <name>Fe(2+)</name>
        <dbReference type="ChEBI" id="CHEBI:29033"/>
    </cofactor>
</comment>
<dbReference type="GO" id="GO:0042574">
    <property type="term" value="P:retinal metabolic process"/>
    <property type="evidence" value="ECO:0007669"/>
    <property type="project" value="TreeGrafter"/>
</dbReference>
<name>A0AAE1GJ96_PETCI</name>
<keyword evidence="7" id="KW-1185">Reference proteome</keyword>
<comment type="caution">
    <text evidence="6">The sequence shown here is derived from an EMBL/GenBank/DDBJ whole genome shotgun (WGS) entry which is preliminary data.</text>
</comment>
<keyword evidence="4" id="KW-0560">Oxidoreductase</keyword>
<evidence type="ECO:0000313" key="6">
    <source>
        <dbReference type="EMBL" id="KAK3894029.1"/>
    </source>
</evidence>
<organism evidence="6 7">
    <name type="scientific">Petrolisthes cinctipes</name>
    <name type="common">Flat porcelain crab</name>
    <dbReference type="NCBI Taxonomy" id="88211"/>
    <lineage>
        <taxon>Eukaryota</taxon>
        <taxon>Metazoa</taxon>
        <taxon>Ecdysozoa</taxon>
        <taxon>Arthropoda</taxon>
        <taxon>Crustacea</taxon>
        <taxon>Multicrustacea</taxon>
        <taxon>Malacostraca</taxon>
        <taxon>Eumalacostraca</taxon>
        <taxon>Eucarida</taxon>
        <taxon>Decapoda</taxon>
        <taxon>Pleocyemata</taxon>
        <taxon>Anomura</taxon>
        <taxon>Galatheoidea</taxon>
        <taxon>Porcellanidae</taxon>
        <taxon>Petrolisthes</taxon>
    </lineage>
</organism>
<sequence length="111" mass="12345">MPYDFSTWDRNCLEEQVTPLAGNVTGTVPSWLRGSYILDGPGRMTFGESEFNHIFDGSALLQKFTFEETGVTFASRFLQSYAYTSNMEHQQIVVSEFGTTGKSVAKGKLGK</sequence>
<dbReference type="Pfam" id="PF03055">
    <property type="entry name" value="RPE65"/>
    <property type="match status" value="1"/>
</dbReference>
<proteinExistence type="inferred from homology"/>
<dbReference type="InterPro" id="IPR004294">
    <property type="entry name" value="Carotenoid_Oase"/>
</dbReference>
<keyword evidence="5" id="KW-0408">Iron</keyword>
<gene>
    <name evidence="6" type="ORF">Pcinc_002188</name>
</gene>
<comment type="similarity">
    <text evidence="2">Belongs to the carotenoid oxygenase family.</text>
</comment>